<dbReference type="PANTHER" id="PTHR43673">
    <property type="entry name" value="NAD(P)H NITROREDUCTASE YDGI-RELATED"/>
    <property type="match status" value="1"/>
</dbReference>
<dbReference type="EMBL" id="NHMP01000010">
    <property type="protein sequence ID" value="OXE44562.1"/>
    <property type="molecule type" value="Genomic_DNA"/>
</dbReference>
<keyword evidence="3" id="KW-0285">Flavoprotein</keyword>
<evidence type="ECO:0000256" key="7">
    <source>
        <dbReference type="ARBA" id="ARBA00023004"/>
    </source>
</evidence>
<evidence type="ECO:0000259" key="9">
    <source>
        <dbReference type="PROSITE" id="PS51379"/>
    </source>
</evidence>
<proteinExistence type="inferred from homology"/>
<comment type="caution">
    <text evidence="10">The sequence shown here is derived from an EMBL/GenBank/DDBJ whole genome shotgun (WGS) entry which is preliminary data.</text>
</comment>
<protein>
    <recommendedName>
        <fullName evidence="9">4Fe-4S ferredoxin-type domain-containing protein</fullName>
    </recommendedName>
</protein>
<gene>
    <name evidence="10" type="ORF">ADH67_11820</name>
</gene>
<organism evidence="10 11">
    <name type="scientific">Turicimonas muris</name>
    <dbReference type="NCBI Taxonomy" id="1796652"/>
    <lineage>
        <taxon>Bacteria</taxon>
        <taxon>Pseudomonadati</taxon>
        <taxon>Pseudomonadota</taxon>
        <taxon>Betaproteobacteria</taxon>
        <taxon>Burkholderiales</taxon>
        <taxon>Sutterellaceae</taxon>
        <taxon>Turicimonas</taxon>
    </lineage>
</organism>
<dbReference type="SUPFAM" id="SSF55469">
    <property type="entry name" value="FMN-dependent nitroreductase-like"/>
    <property type="match status" value="1"/>
</dbReference>
<dbReference type="InterPro" id="IPR017896">
    <property type="entry name" value="4Fe4S_Fe-S-bd"/>
</dbReference>
<dbReference type="AlphaFoldDB" id="A0A227KB19"/>
<evidence type="ECO:0000256" key="3">
    <source>
        <dbReference type="ARBA" id="ARBA00022630"/>
    </source>
</evidence>
<dbReference type="InterPro" id="IPR000415">
    <property type="entry name" value="Nitroreductase-like"/>
</dbReference>
<dbReference type="Proteomes" id="UP000214610">
    <property type="component" value="Unassembled WGS sequence"/>
</dbReference>
<keyword evidence="11" id="KW-1185">Reference proteome</keyword>
<dbReference type="GO" id="GO:0046872">
    <property type="term" value="F:metal ion binding"/>
    <property type="evidence" value="ECO:0007669"/>
    <property type="project" value="UniProtKB-KW"/>
</dbReference>
<evidence type="ECO:0000256" key="8">
    <source>
        <dbReference type="ARBA" id="ARBA00023014"/>
    </source>
</evidence>
<dbReference type="PROSITE" id="PS00198">
    <property type="entry name" value="4FE4S_FER_1"/>
    <property type="match status" value="1"/>
</dbReference>
<evidence type="ECO:0000313" key="10">
    <source>
        <dbReference type="EMBL" id="OXE44562.1"/>
    </source>
</evidence>
<dbReference type="GO" id="GO:0016491">
    <property type="term" value="F:oxidoreductase activity"/>
    <property type="evidence" value="ECO:0007669"/>
    <property type="project" value="UniProtKB-KW"/>
</dbReference>
<dbReference type="GO" id="GO:0051536">
    <property type="term" value="F:iron-sulfur cluster binding"/>
    <property type="evidence" value="ECO:0007669"/>
    <property type="project" value="UniProtKB-KW"/>
</dbReference>
<evidence type="ECO:0000313" key="11">
    <source>
        <dbReference type="Proteomes" id="UP000214610"/>
    </source>
</evidence>
<feature type="domain" description="4Fe-4S ferredoxin-type" evidence="9">
    <location>
        <begin position="2"/>
        <end position="31"/>
    </location>
</feature>
<evidence type="ECO:0000256" key="1">
    <source>
        <dbReference type="ARBA" id="ARBA00001917"/>
    </source>
</evidence>
<keyword evidence="7" id="KW-0408">Iron</keyword>
<name>A0A227KB19_9BURK</name>
<keyword evidence="6" id="KW-0560">Oxidoreductase</keyword>
<dbReference type="InterPro" id="IPR017900">
    <property type="entry name" value="4Fe4S_Fe_S_CS"/>
</dbReference>
<comment type="cofactor">
    <cofactor evidence="1">
        <name>FMN</name>
        <dbReference type="ChEBI" id="CHEBI:58210"/>
    </cofactor>
</comment>
<dbReference type="PROSITE" id="PS51379">
    <property type="entry name" value="4FE4S_FER_2"/>
    <property type="match status" value="2"/>
</dbReference>
<dbReference type="SUPFAM" id="SSF54862">
    <property type="entry name" value="4Fe-4S ferredoxins"/>
    <property type="match status" value="1"/>
</dbReference>
<dbReference type="Pfam" id="PF13187">
    <property type="entry name" value="Fer4_9"/>
    <property type="match status" value="1"/>
</dbReference>
<dbReference type="Gene3D" id="3.30.70.20">
    <property type="match status" value="1"/>
</dbReference>
<evidence type="ECO:0000256" key="6">
    <source>
        <dbReference type="ARBA" id="ARBA00023002"/>
    </source>
</evidence>
<keyword evidence="4" id="KW-0288">FMN</keyword>
<sequence length="273" mass="30043">MSTFSCNEDLCSGCGTCVFVCPKHLLTLEDRHPVMLEENADKCTECGQCVAFCPEGAAEQEISEGKTLGPSLAYDIKNKAIIDGALKSRRSYRTFAKRPVSLGLIEEILEVANLAPSGRNARFLRWIVLPTPAKIREFNQTALNWLANEAVEDSAFIKRYNPESMIELLKNGKDPFFCGAPAAIFLVGDKNQRWGEIDCAIAATYFNLAAEARNIGCCFAGRGTNIAQASPALRQLLELQENESIYIGLFFGHKTVQAHHVPARGPVPVTFLR</sequence>
<dbReference type="GeneID" id="78361232"/>
<dbReference type="Gene3D" id="3.40.109.10">
    <property type="entry name" value="NADH Oxidase"/>
    <property type="match status" value="1"/>
</dbReference>
<dbReference type="CDD" id="cd02143">
    <property type="entry name" value="nitroreductase_FeS-like"/>
    <property type="match status" value="1"/>
</dbReference>
<dbReference type="InterPro" id="IPR029479">
    <property type="entry name" value="Nitroreductase"/>
</dbReference>
<evidence type="ECO:0000256" key="5">
    <source>
        <dbReference type="ARBA" id="ARBA00022723"/>
    </source>
</evidence>
<dbReference type="PANTHER" id="PTHR43673:SF2">
    <property type="entry name" value="NITROREDUCTASE"/>
    <property type="match status" value="1"/>
</dbReference>
<dbReference type="Pfam" id="PF00881">
    <property type="entry name" value="Nitroreductase"/>
    <property type="match status" value="1"/>
</dbReference>
<evidence type="ECO:0000256" key="2">
    <source>
        <dbReference type="ARBA" id="ARBA00007118"/>
    </source>
</evidence>
<evidence type="ECO:0000256" key="4">
    <source>
        <dbReference type="ARBA" id="ARBA00022643"/>
    </source>
</evidence>
<comment type="similarity">
    <text evidence="2">Belongs to the nitroreductase family.</text>
</comment>
<feature type="domain" description="4Fe-4S ferredoxin-type" evidence="9">
    <location>
        <begin position="34"/>
        <end position="63"/>
    </location>
</feature>
<dbReference type="RefSeq" id="WP_066592314.1">
    <property type="nucleotide sequence ID" value="NZ_CAJTBZ010000025.1"/>
</dbReference>
<keyword evidence="8" id="KW-0411">Iron-sulfur</keyword>
<keyword evidence="5" id="KW-0479">Metal-binding</keyword>
<reference evidence="11" key="1">
    <citation type="submission" date="2017-05" db="EMBL/GenBank/DDBJ databases">
        <title>Improved OligoMM genomes.</title>
        <authorList>
            <person name="Garzetti D."/>
        </authorList>
    </citation>
    <scope>NUCLEOTIDE SEQUENCE [LARGE SCALE GENOMIC DNA]</scope>
    <source>
        <strain evidence="11">YL45</strain>
    </source>
</reference>
<accession>A0A227KB19</accession>